<gene>
    <name evidence="2" type="ORF">B0H15DRAFT_954594</name>
</gene>
<dbReference type="EMBL" id="JARJCN010000066">
    <property type="protein sequence ID" value="KAJ7078460.1"/>
    <property type="molecule type" value="Genomic_DNA"/>
</dbReference>
<feature type="region of interest" description="Disordered" evidence="1">
    <location>
        <begin position="37"/>
        <end position="65"/>
    </location>
</feature>
<accession>A0AAD6TSU0</accession>
<dbReference type="AlphaFoldDB" id="A0AAD6TSU0"/>
<proteinExistence type="predicted"/>
<comment type="caution">
    <text evidence="2">The sequence shown here is derived from an EMBL/GenBank/DDBJ whole genome shotgun (WGS) entry which is preliminary data.</text>
</comment>
<evidence type="ECO:0000313" key="2">
    <source>
        <dbReference type="EMBL" id="KAJ7078460.1"/>
    </source>
</evidence>
<name>A0AAD6TSU0_9AGAR</name>
<dbReference type="Proteomes" id="UP001222325">
    <property type="component" value="Unassembled WGS sequence"/>
</dbReference>
<reference evidence="2" key="1">
    <citation type="submission" date="2023-03" db="EMBL/GenBank/DDBJ databases">
        <title>Massive genome expansion in bonnet fungi (Mycena s.s.) driven by repeated elements and novel gene families across ecological guilds.</title>
        <authorList>
            <consortium name="Lawrence Berkeley National Laboratory"/>
            <person name="Harder C.B."/>
            <person name="Miyauchi S."/>
            <person name="Viragh M."/>
            <person name="Kuo A."/>
            <person name="Thoen E."/>
            <person name="Andreopoulos B."/>
            <person name="Lu D."/>
            <person name="Skrede I."/>
            <person name="Drula E."/>
            <person name="Henrissat B."/>
            <person name="Morin E."/>
            <person name="Kohler A."/>
            <person name="Barry K."/>
            <person name="LaButti K."/>
            <person name="Morin E."/>
            <person name="Salamov A."/>
            <person name="Lipzen A."/>
            <person name="Mereny Z."/>
            <person name="Hegedus B."/>
            <person name="Baldrian P."/>
            <person name="Stursova M."/>
            <person name="Weitz H."/>
            <person name="Taylor A."/>
            <person name="Grigoriev I.V."/>
            <person name="Nagy L.G."/>
            <person name="Martin F."/>
            <person name="Kauserud H."/>
        </authorList>
    </citation>
    <scope>NUCLEOTIDE SEQUENCE</scope>
    <source>
        <strain evidence="2">CBHHK173m</strain>
    </source>
</reference>
<sequence>MHPETSRAIVPSLVIEKCSPHKCLLQYHNTALREYRKPLRPGSPSGKHRIDPNHVPGRSTQTRKTFPSTAIQPWELGIPPSSFRPSRNITACPTISSLGPPTGRAVVLLPHDVFPTSCVSPRSTSSSPPADGCPPCPRWMSLAVVFPLTTLHLDRRALHAPPPASSAHVSSIVLHDAFGSGRAVFDPAVSCIPSLLIERLLCTRRRRCTASLSAEDVLEAQR</sequence>
<keyword evidence="3" id="KW-1185">Reference proteome</keyword>
<evidence type="ECO:0000256" key="1">
    <source>
        <dbReference type="SAM" id="MobiDB-lite"/>
    </source>
</evidence>
<protein>
    <submittedName>
        <fullName evidence="2">Uncharacterized protein</fullName>
    </submittedName>
</protein>
<organism evidence="2 3">
    <name type="scientific">Mycena belliarum</name>
    <dbReference type="NCBI Taxonomy" id="1033014"/>
    <lineage>
        <taxon>Eukaryota</taxon>
        <taxon>Fungi</taxon>
        <taxon>Dikarya</taxon>
        <taxon>Basidiomycota</taxon>
        <taxon>Agaricomycotina</taxon>
        <taxon>Agaricomycetes</taxon>
        <taxon>Agaricomycetidae</taxon>
        <taxon>Agaricales</taxon>
        <taxon>Marasmiineae</taxon>
        <taxon>Mycenaceae</taxon>
        <taxon>Mycena</taxon>
    </lineage>
</organism>
<evidence type="ECO:0000313" key="3">
    <source>
        <dbReference type="Proteomes" id="UP001222325"/>
    </source>
</evidence>